<dbReference type="AlphaFoldDB" id="A0A6A5C4L1"/>
<dbReference type="GO" id="GO:2000640">
    <property type="term" value="P:positive regulation of SREBP signaling pathway"/>
    <property type="evidence" value="ECO:0007669"/>
    <property type="project" value="InterPro"/>
</dbReference>
<sequence>MHPRYALYFIVLLALFSSLTLILYIKYYSSKTQMIIANANTSGQHHHDVEKQSDHASSNNNEEEKPSIQKQTSLGDSQQSETNKTQNVQQVDSRKFNHKTDIIDGFYDEKIELTVGDVVKGVMNSKIDEQVTEEEAVNFQFTRDPSKHIKCRNTVQGADYITDSRGYICSIMHVDPKTHCCRTDINPEQAKKDGLPPVERYSCSTCNTNNQCCSSYEHCVSCCMDIDKRDDLRKMFQQRKDDKLFKGVKTVFELCLLRCRTTSRSVQNENRFKDPTYRYCYGSIN</sequence>
<dbReference type="Proteomes" id="UP000444721">
    <property type="component" value="Unassembled WGS sequence"/>
</dbReference>
<dbReference type="PANTHER" id="PTHR13481:SF0">
    <property type="entry name" value="SREBP REGULATING GENE PROTEIN"/>
    <property type="match status" value="1"/>
</dbReference>
<keyword evidence="6" id="KW-0325">Glycoprotein</keyword>
<dbReference type="Pfam" id="PF10218">
    <property type="entry name" value="SPRING1"/>
    <property type="match status" value="1"/>
</dbReference>
<organism evidence="11 12">
    <name type="scientific">Naegleria fowleri</name>
    <name type="common">Brain eating amoeba</name>
    <dbReference type="NCBI Taxonomy" id="5763"/>
    <lineage>
        <taxon>Eukaryota</taxon>
        <taxon>Discoba</taxon>
        <taxon>Heterolobosea</taxon>
        <taxon>Tetramitia</taxon>
        <taxon>Eutetramitia</taxon>
        <taxon>Vahlkampfiidae</taxon>
        <taxon>Naegleria</taxon>
    </lineage>
</organism>
<comment type="caution">
    <text evidence="11">The sequence shown here is derived from an EMBL/GenBank/DDBJ whole genome shotgun (WGS) entry which is preliminary data.</text>
</comment>
<keyword evidence="12" id="KW-1185">Reference proteome</keyword>
<dbReference type="PANTHER" id="PTHR13481">
    <property type="entry name" value="SREBP REGULATING GENE PROTEIN"/>
    <property type="match status" value="1"/>
</dbReference>
<name>A0A6A5C4L1_NAEFO</name>
<dbReference type="VEuPathDB" id="AmoebaDB:NfTy_038820"/>
<feature type="compositionally biased region" description="Polar residues" evidence="9">
    <location>
        <begin position="68"/>
        <end position="91"/>
    </location>
</feature>
<evidence type="ECO:0000256" key="6">
    <source>
        <dbReference type="ARBA" id="ARBA00023180"/>
    </source>
</evidence>
<dbReference type="EMBL" id="VFQX01000014">
    <property type="protein sequence ID" value="KAF0981404.1"/>
    <property type="molecule type" value="Genomic_DNA"/>
</dbReference>
<evidence type="ECO:0000313" key="11">
    <source>
        <dbReference type="EMBL" id="KAF0981404.1"/>
    </source>
</evidence>
<evidence type="ECO:0000256" key="4">
    <source>
        <dbReference type="ARBA" id="ARBA00023034"/>
    </source>
</evidence>
<evidence type="ECO:0000256" key="10">
    <source>
        <dbReference type="SAM" id="Phobius"/>
    </source>
</evidence>
<evidence type="ECO:0000256" key="8">
    <source>
        <dbReference type="ARBA" id="ARBA00023485"/>
    </source>
</evidence>
<dbReference type="VEuPathDB" id="AmoebaDB:NF0045870"/>
<evidence type="ECO:0000256" key="2">
    <source>
        <dbReference type="ARBA" id="ARBA00022692"/>
    </source>
</evidence>
<dbReference type="VEuPathDB" id="AmoebaDB:FDP41_012514"/>
<evidence type="ECO:0000256" key="7">
    <source>
        <dbReference type="ARBA" id="ARBA00023461"/>
    </source>
</evidence>
<keyword evidence="3 10" id="KW-1133">Transmembrane helix</keyword>
<evidence type="ECO:0000256" key="1">
    <source>
        <dbReference type="ARBA" id="ARBA00004194"/>
    </source>
</evidence>
<feature type="region of interest" description="Disordered" evidence="9">
    <location>
        <begin position="43"/>
        <end position="92"/>
    </location>
</feature>
<gene>
    <name evidence="11" type="ORF">FDP41_012514</name>
</gene>
<evidence type="ECO:0000256" key="5">
    <source>
        <dbReference type="ARBA" id="ARBA00023136"/>
    </source>
</evidence>
<dbReference type="OrthoDB" id="70142at2759"/>
<accession>A0A6A5C4L1</accession>
<dbReference type="GeneID" id="68119729"/>
<feature type="transmembrane region" description="Helical" evidence="10">
    <location>
        <begin position="6"/>
        <end position="25"/>
    </location>
</feature>
<keyword evidence="2 10" id="KW-0812">Transmembrane</keyword>
<protein>
    <recommendedName>
        <fullName evidence="8">SREBP regulating gene protein</fullName>
    </recommendedName>
</protein>
<evidence type="ECO:0000256" key="3">
    <source>
        <dbReference type="ARBA" id="ARBA00022989"/>
    </source>
</evidence>
<evidence type="ECO:0000313" key="12">
    <source>
        <dbReference type="Proteomes" id="UP000444721"/>
    </source>
</evidence>
<feature type="compositionally biased region" description="Basic and acidic residues" evidence="9">
    <location>
        <begin position="45"/>
        <end position="54"/>
    </location>
</feature>
<comment type="subcellular location">
    <subcellularLocation>
        <location evidence="1">Golgi apparatus membrane</location>
        <topology evidence="1">Single-pass membrane protein</topology>
    </subcellularLocation>
</comment>
<dbReference type="InterPro" id="IPR019352">
    <property type="entry name" value="SPRING1"/>
</dbReference>
<evidence type="ECO:0000256" key="9">
    <source>
        <dbReference type="SAM" id="MobiDB-lite"/>
    </source>
</evidence>
<reference evidence="11 12" key="1">
    <citation type="journal article" date="2019" name="Sci. Rep.">
        <title>Nanopore sequencing improves the draft genome of the human pathogenic amoeba Naegleria fowleri.</title>
        <authorList>
            <person name="Liechti N."/>
            <person name="Schurch N."/>
            <person name="Bruggmann R."/>
            <person name="Wittwer M."/>
        </authorList>
    </citation>
    <scope>NUCLEOTIDE SEQUENCE [LARGE SCALE GENOMIC DNA]</scope>
    <source>
        <strain evidence="11 12">ATCC 30894</strain>
    </source>
</reference>
<dbReference type="RefSeq" id="XP_044566117.1">
    <property type="nucleotide sequence ID" value="XM_044703042.1"/>
</dbReference>
<comment type="similarity">
    <text evidence="7">Belongs to the SPRING family.</text>
</comment>
<proteinExistence type="inferred from homology"/>
<dbReference type="GO" id="GO:0000139">
    <property type="term" value="C:Golgi membrane"/>
    <property type="evidence" value="ECO:0007669"/>
    <property type="project" value="UniProtKB-SubCell"/>
</dbReference>
<keyword evidence="4" id="KW-0333">Golgi apparatus</keyword>
<keyword evidence="5 10" id="KW-0472">Membrane</keyword>